<gene>
    <name evidence="2" type="ORF">RSOLAG1IB_08332</name>
</gene>
<reference evidence="2 3" key="1">
    <citation type="submission" date="2014-11" db="EMBL/GenBank/DDBJ databases">
        <authorList>
            <person name="Wibberg Daniel"/>
        </authorList>
    </citation>
    <scope>NUCLEOTIDE SEQUENCE [LARGE SCALE GENOMIC DNA]</scope>
    <source>
        <strain evidence="2">Rhizoctonia solani AG1-IB 7/3/14</strain>
    </source>
</reference>
<dbReference type="Proteomes" id="UP000059188">
    <property type="component" value="Unassembled WGS sequence"/>
</dbReference>
<sequence length="327" mass="36680">MPLKVPSLQAQLRVPPSRAPAFHIQTRSQSGLLLTDAAMPNIWLSNGKEGDPISPSADWYDRSIVRIYSPAWKPRAVFRLEAEAKLITRRFIKSSDFRDTVLRYEPEYVQRSLYPIVEIGQATLNNNTSGANITEATSIIRVTLRPGLENYYRSQEDFWNLQKGSHSPVPMCDYIEDYRAGNALDALGSIGGLFALLHAAHVLLFGRPLLWGLTGAKLITPFGLLGAFSSGDFKRRLQEHYHRQPTHDNPEPLRIGAFLRDFVIDFGPANISPKDETSSKDQCLDSNDSPIPLVQFHPCNASTLRSETNHDLDQGLLSSRDRIRDAE</sequence>
<keyword evidence="3" id="KW-1185">Reference proteome</keyword>
<accession>A0A0B7FLL3</accession>
<dbReference type="AlphaFoldDB" id="A0A0B7FLL3"/>
<dbReference type="OrthoDB" id="3227921at2759"/>
<feature type="region of interest" description="Disordered" evidence="1">
    <location>
        <begin position="305"/>
        <end position="327"/>
    </location>
</feature>
<dbReference type="EMBL" id="LN679126">
    <property type="protein sequence ID" value="CEL57078.1"/>
    <property type="molecule type" value="Genomic_DNA"/>
</dbReference>
<feature type="compositionally biased region" description="Basic and acidic residues" evidence="1">
    <location>
        <begin position="307"/>
        <end position="327"/>
    </location>
</feature>
<evidence type="ECO:0000256" key="1">
    <source>
        <dbReference type="SAM" id="MobiDB-lite"/>
    </source>
</evidence>
<proteinExistence type="predicted"/>
<organism evidence="2 3">
    <name type="scientific">Thanatephorus cucumeris (strain AG1-IB / isolate 7/3/14)</name>
    <name type="common">Lettuce bottom rot fungus</name>
    <name type="synonym">Rhizoctonia solani</name>
    <dbReference type="NCBI Taxonomy" id="1108050"/>
    <lineage>
        <taxon>Eukaryota</taxon>
        <taxon>Fungi</taxon>
        <taxon>Dikarya</taxon>
        <taxon>Basidiomycota</taxon>
        <taxon>Agaricomycotina</taxon>
        <taxon>Agaricomycetes</taxon>
        <taxon>Cantharellales</taxon>
        <taxon>Ceratobasidiaceae</taxon>
        <taxon>Rhizoctonia</taxon>
        <taxon>Rhizoctonia solani AG-1</taxon>
    </lineage>
</organism>
<evidence type="ECO:0000313" key="3">
    <source>
        <dbReference type="Proteomes" id="UP000059188"/>
    </source>
</evidence>
<evidence type="ECO:0000313" key="2">
    <source>
        <dbReference type="EMBL" id="CEL57078.1"/>
    </source>
</evidence>
<protein>
    <submittedName>
        <fullName evidence="2">Uncharacterized protein</fullName>
    </submittedName>
</protein>
<name>A0A0B7FLL3_THACB</name>